<feature type="compositionally biased region" description="Basic and acidic residues" evidence="4">
    <location>
        <begin position="59"/>
        <end position="70"/>
    </location>
</feature>
<dbReference type="EnsemblMetazoa" id="XM_030994515">
    <property type="protein sequence ID" value="XP_030850375"/>
    <property type="gene ID" value="LOC583804"/>
</dbReference>
<reference evidence="11" key="1">
    <citation type="submission" date="2015-02" db="EMBL/GenBank/DDBJ databases">
        <title>Genome sequencing for Strongylocentrotus purpuratus.</title>
        <authorList>
            <person name="Murali S."/>
            <person name="Liu Y."/>
            <person name="Vee V."/>
            <person name="English A."/>
            <person name="Wang M."/>
            <person name="Skinner E."/>
            <person name="Han Y."/>
            <person name="Muzny D.M."/>
            <person name="Worley K.C."/>
            <person name="Gibbs R.A."/>
        </authorList>
    </citation>
    <scope>NUCLEOTIDE SEQUENCE</scope>
</reference>
<dbReference type="CDD" id="cd01230">
    <property type="entry name" value="PH1_Tiam1_2"/>
    <property type="match status" value="1"/>
</dbReference>
<dbReference type="FunCoup" id="A0A7M7T339">
    <property type="interactions" value="273"/>
</dbReference>
<keyword evidence="5" id="KW-0732">Signal</keyword>
<feature type="compositionally biased region" description="Polar residues" evidence="4">
    <location>
        <begin position="1029"/>
        <end position="1044"/>
    </location>
</feature>
<dbReference type="Gene3D" id="2.30.29.30">
    <property type="entry name" value="Pleckstrin-homology domain (PH domain)/Phosphotyrosine-binding domain (PTB)"/>
    <property type="match status" value="2"/>
</dbReference>
<dbReference type="Pfam" id="PF23014">
    <property type="entry name" value="PH_Tiam1"/>
    <property type="match status" value="1"/>
</dbReference>
<dbReference type="Gene3D" id="1.20.900.10">
    <property type="entry name" value="Dbl homology (DH) domain"/>
    <property type="match status" value="1"/>
</dbReference>
<feature type="domain" description="RBD" evidence="9">
    <location>
        <begin position="805"/>
        <end position="872"/>
    </location>
</feature>
<dbReference type="OMA" id="FQMPSDN"/>
<dbReference type="PROSITE" id="PS50898">
    <property type="entry name" value="RBD"/>
    <property type="match status" value="1"/>
</dbReference>
<dbReference type="Pfam" id="PF02196">
    <property type="entry name" value="RBD"/>
    <property type="match status" value="1"/>
</dbReference>
<feature type="coiled-coil region" evidence="3">
    <location>
        <begin position="603"/>
        <end position="630"/>
    </location>
</feature>
<dbReference type="RefSeq" id="XP_030850375.1">
    <property type="nucleotide sequence ID" value="XM_030994515.1"/>
</dbReference>
<keyword evidence="1" id="KW-0344">Guanine-nucleotide releasing factor</keyword>
<dbReference type="InterPro" id="IPR029071">
    <property type="entry name" value="Ubiquitin-like_domsf"/>
</dbReference>
<dbReference type="SMART" id="SM00228">
    <property type="entry name" value="PDZ"/>
    <property type="match status" value="1"/>
</dbReference>
<evidence type="ECO:0008006" key="12">
    <source>
        <dbReference type="Google" id="ProtNLM"/>
    </source>
</evidence>
<feature type="region of interest" description="Disordered" evidence="4">
    <location>
        <begin position="51"/>
        <end position="161"/>
    </location>
</feature>
<name>A0A7M7T339_STRPU</name>
<feature type="compositionally biased region" description="Polar residues" evidence="4">
    <location>
        <begin position="324"/>
        <end position="336"/>
    </location>
</feature>
<dbReference type="Pfam" id="PF00621">
    <property type="entry name" value="RhoGEF"/>
    <property type="match status" value="1"/>
</dbReference>
<feature type="signal peptide" evidence="5">
    <location>
        <begin position="1"/>
        <end position="20"/>
    </location>
</feature>
<dbReference type="PROSITE" id="PS50106">
    <property type="entry name" value="PDZ"/>
    <property type="match status" value="1"/>
</dbReference>
<dbReference type="SUPFAM" id="SSF48065">
    <property type="entry name" value="DBL homology domain (DH-domain)"/>
    <property type="match status" value="1"/>
</dbReference>
<keyword evidence="3" id="KW-0175">Coiled coil</keyword>
<feature type="compositionally biased region" description="Basic residues" evidence="4">
    <location>
        <begin position="1524"/>
        <end position="1533"/>
    </location>
</feature>
<feature type="domain" description="PH" evidence="6">
    <location>
        <begin position="477"/>
        <end position="590"/>
    </location>
</feature>
<feature type="region of interest" description="Disordered" evidence="4">
    <location>
        <begin position="211"/>
        <end position="247"/>
    </location>
</feature>
<evidence type="ECO:0000256" key="3">
    <source>
        <dbReference type="SAM" id="Coils"/>
    </source>
</evidence>
<feature type="region of interest" description="Disordered" evidence="4">
    <location>
        <begin position="1019"/>
        <end position="1071"/>
    </location>
</feature>
<dbReference type="OrthoDB" id="8059989at2759"/>
<feature type="compositionally biased region" description="Basic and acidic residues" evidence="4">
    <location>
        <begin position="427"/>
        <end position="440"/>
    </location>
</feature>
<dbReference type="GO" id="GO:0005085">
    <property type="term" value="F:guanyl-nucleotide exchange factor activity"/>
    <property type="evidence" value="ECO:0000318"/>
    <property type="project" value="GO_Central"/>
</dbReference>
<evidence type="ECO:0000256" key="2">
    <source>
        <dbReference type="ARBA" id="ARBA00022737"/>
    </source>
</evidence>
<feature type="region of interest" description="Disordered" evidence="4">
    <location>
        <begin position="302"/>
        <end position="336"/>
    </location>
</feature>
<dbReference type="KEGG" id="spu:583804"/>
<dbReference type="PROSITE" id="PS50003">
    <property type="entry name" value="PH_DOMAIN"/>
    <property type="match status" value="1"/>
</dbReference>
<feature type="compositionally biased region" description="Low complexity" evidence="4">
    <location>
        <begin position="404"/>
        <end position="419"/>
    </location>
</feature>
<dbReference type="PANTHER" id="PTHR46001:SF3">
    <property type="entry name" value="PROTEIN STILL LIFE, ISOFORM SIF TYPE 1"/>
    <property type="match status" value="1"/>
</dbReference>
<sequence length="1717" mass="191821">MLFSLLWILLFNQDFAVVSSKDLPKNEGTLKRSNSEVDLNSAEIPQDLSLDTICLPDPRSSEDRGKHAEEPVNDELSAPTSDLEDDMEGKFGRKNKEAASEKRQAALPISGGVRRLLQSRKNQRQIKYATYSPKRSGSTLSRNSYYDNVDDNDYPRRNGERSLQGNDLAYSQDGYIQDCEVVNNQNRKVNSSEICVEGLSTPGSIDNTVISATTNGSRTSSPRRYVGTGSNSTSPRSASTVDVNTHSPSLPLGPGVLKSAKFIEDNAANFELANTIRIAGNHHETMNGNFISPNRSRTLKYGNNAGGHSENGTGNTPKTKRSHSFNTRTTNSLSNDNNVDRLERYREEDNTLVQDYEAHLRIIQDNSDSGFDGTLPEGESSTNHSMSIGPGALLPKWRKRKTFGSDSGSSSGMRGDTGTLTSSEGRLSQHDVDFMDSTDGKDFFIRDEDDHVGEEEEESQSLNSLHSQTSCYQQGGATRKAGWLNVKSMLVQRKRKLERANKRSWKEYWVCLKGTMLLFYACSEKTAPDENSEPRHILVVEDGLAQAVPEHPKRDNIFCLSTAFGDAYLLQADNQIELENWVTAIHSACSSAFARQHGKDDTLRLLRSQNQKLEAQIDQENKTKKMAGLQLMTVSDAKNRLAIVNQISQWEQNLEKLHLELYRLRCYSTSLQGTELPNPKTLLACVGKQTKAHLGRLGFFSVSSFHALVSARNPAGIQGRFTKPKSKKQKSFFGTLKKHKDKSSSQNGDASSTSTPVAGEQDDLEPDFYDEEEALEFEEAGQAFDEETLVSHNESTASDQLNEGTLVKVLLPDDQSSMVTVRPGMTVQDLLISSCTNRKMDYHNYYVRFKLALRFGANYTIPDKTAILYDEKYDEIEICTKSIHQVELYKVDETGTFGCSLEAELGDDIEQEDQLCVFISSLESGGLAYHQDLQVGDEILVFNGRVVCDLDMLYIENLLQTSTSLTLTVRSCRSMFSQTQAMQDTNRYIDQLTCPPPPLQTRLTDEMIDTLIVPAPAAYEQQEEEEQTSDSSINPPSLSGDTSTPLPPASFDTVTDGTTRSGVNGQDKAPLDNKQIEQLMKNAEQVTEFCRTLEIRQSVRRNNVTRSVGARESQLVDMPALEVLQAAQKLRKVIMELLDTEKTYVRDLNCLVSRYLEPLQNEAFLSADEIDALFGNIKEIIKFQTGFLKSLEDPISKEPNFSTLDSPDEFKRILFSLGGSFLYYMEHFKLYSAFCACHSRSQKILDPAKGNSALMQFLEARNPKQQHSASLASYLIKPIQRVLKYPLLLSEMRTHLDRDSYEHYHLSEALKGMNKVAEHINDMMRVHEEYGAVFDTLVAEQFHVKKEIAGSKVHELAMDDLVKYENMTWLNCHDDLPKYKKGREPEVTVFVFRPAVVIVCKERSRKKSMVKLSGTGTLKGNPEDTIKFKWMVPISAMQVKETCISETDYLSLWELVHLKAEGKTEKVFQFSSHSSDLRNSFVKAIRQTLRDYHRSKNTPGGGSKFNIKKNYTPYGGKRFENLGRNKRTLRKTATKSDGGSSAGHSEAGSLGSEERSSESGSHRSDLNYDDTDSTSTGRGSCDHDRRESGSIIITSLQRQESEGTLNCNGNNSLNRQMSSDSGVPNSPASAGVPPFNTPTVRASHPNSLYPEDPLRTLTPETSAVAHGRKGPNRPLTLDLSLVHAQQETNTSSEPYTPNLEDIRARLAEIEMAVEDHH</sequence>
<dbReference type="InParanoid" id="A0A7M7T339"/>
<dbReference type="InterPro" id="IPR043537">
    <property type="entry name" value="Tiam1/Tiam2/Sif"/>
</dbReference>
<evidence type="ECO:0000259" key="8">
    <source>
        <dbReference type="PROSITE" id="PS50106"/>
    </source>
</evidence>
<dbReference type="GO" id="GO:0007264">
    <property type="term" value="P:small GTPase-mediated signal transduction"/>
    <property type="evidence" value="ECO:0000318"/>
    <property type="project" value="GO_Central"/>
</dbReference>
<dbReference type="InterPro" id="IPR055230">
    <property type="entry name" value="PH_Tiam1/2"/>
</dbReference>
<dbReference type="CDD" id="cd00160">
    <property type="entry name" value="RhoGEF"/>
    <property type="match status" value="1"/>
</dbReference>
<reference evidence="10" key="2">
    <citation type="submission" date="2021-01" db="UniProtKB">
        <authorList>
            <consortium name="EnsemblMetazoa"/>
        </authorList>
    </citation>
    <scope>IDENTIFICATION</scope>
</reference>
<feature type="domain" description="DH" evidence="7">
    <location>
        <begin position="1129"/>
        <end position="1323"/>
    </location>
</feature>
<evidence type="ECO:0000256" key="4">
    <source>
        <dbReference type="SAM" id="MobiDB-lite"/>
    </source>
</evidence>
<proteinExistence type="predicted"/>
<feature type="region of interest" description="Disordered" evidence="4">
    <location>
        <begin position="364"/>
        <end position="440"/>
    </location>
</feature>
<feature type="compositionally biased region" description="Basic and acidic residues" evidence="4">
    <location>
        <begin position="1552"/>
        <end position="1566"/>
    </location>
</feature>
<keyword evidence="2" id="KW-0677">Repeat</keyword>
<dbReference type="InterPro" id="IPR035899">
    <property type="entry name" value="DBL_dom_sf"/>
</dbReference>
<feature type="compositionally biased region" description="Polar residues" evidence="4">
    <location>
        <begin position="1052"/>
        <end position="1064"/>
    </location>
</feature>
<feature type="region of interest" description="Disordered" evidence="4">
    <location>
        <begin position="717"/>
        <end position="763"/>
    </location>
</feature>
<dbReference type="InterPro" id="IPR003116">
    <property type="entry name" value="RBD_dom"/>
</dbReference>
<dbReference type="PANTHER" id="PTHR46001">
    <property type="entry name" value="TIAM (MAMMALIAN TUMOR INVASION AND METASTASIS FACTOR) HOMOLOG"/>
    <property type="match status" value="1"/>
</dbReference>
<feature type="compositionally biased region" description="Low complexity" evidence="4">
    <location>
        <begin position="1538"/>
        <end position="1551"/>
    </location>
</feature>
<dbReference type="Gene3D" id="3.10.20.90">
    <property type="entry name" value="Phosphatidylinositol 3-kinase Catalytic Subunit, Chain A, domain 1"/>
    <property type="match status" value="1"/>
</dbReference>
<dbReference type="SUPFAM" id="SSF50156">
    <property type="entry name" value="PDZ domain-like"/>
    <property type="match status" value="1"/>
</dbReference>
<evidence type="ECO:0000313" key="11">
    <source>
        <dbReference type="Proteomes" id="UP000007110"/>
    </source>
</evidence>
<feature type="domain" description="PDZ" evidence="8">
    <location>
        <begin position="885"/>
        <end position="962"/>
    </location>
</feature>
<dbReference type="PROSITE" id="PS50010">
    <property type="entry name" value="DH_2"/>
    <property type="match status" value="1"/>
</dbReference>
<evidence type="ECO:0000259" key="7">
    <source>
        <dbReference type="PROSITE" id="PS50010"/>
    </source>
</evidence>
<evidence type="ECO:0000313" key="10">
    <source>
        <dbReference type="EnsemblMetazoa" id="XP_030850375"/>
    </source>
</evidence>
<feature type="chain" id="PRO_5029802126" description="T-lymphoma invasion and metastasis-inducing protein 1" evidence="5">
    <location>
        <begin position="21"/>
        <end position="1717"/>
    </location>
</feature>
<feature type="compositionally biased region" description="Polar residues" evidence="4">
    <location>
        <begin position="1591"/>
        <end position="1628"/>
    </location>
</feature>
<dbReference type="SMART" id="SM00233">
    <property type="entry name" value="PH"/>
    <property type="match status" value="2"/>
</dbReference>
<accession>A0A7M7T339</accession>
<evidence type="ECO:0000256" key="5">
    <source>
        <dbReference type="SAM" id="SignalP"/>
    </source>
</evidence>
<dbReference type="SMART" id="SM00455">
    <property type="entry name" value="RBD"/>
    <property type="match status" value="1"/>
</dbReference>
<dbReference type="InterPro" id="IPR011993">
    <property type="entry name" value="PH-like_dom_sf"/>
</dbReference>
<dbReference type="Gene3D" id="6.10.140.680">
    <property type="match status" value="1"/>
</dbReference>
<evidence type="ECO:0000259" key="6">
    <source>
        <dbReference type="PROSITE" id="PS50003"/>
    </source>
</evidence>
<dbReference type="InterPro" id="IPR001478">
    <property type="entry name" value="PDZ"/>
</dbReference>
<dbReference type="CDD" id="cd00136">
    <property type="entry name" value="PDZ_canonical"/>
    <property type="match status" value="1"/>
</dbReference>
<dbReference type="GO" id="GO:0016020">
    <property type="term" value="C:membrane"/>
    <property type="evidence" value="ECO:0000318"/>
    <property type="project" value="GO_Central"/>
</dbReference>
<protein>
    <recommendedName>
        <fullName evidence="12">T-lymphoma invasion and metastasis-inducing protein 1</fullName>
    </recommendedName>
</protein>
<dbReference type="SUPFAM" id="SSF50729">
    <property type="entry name" value="PH domain-like"/>
    <property type="match status" value="2"/>
</dbReference>
<dbReference type="GO" id="GO:0045202">
    <property type="term" value="C:synapse"/>
    <property type="evidence" value="ECO:0000318"/>
    <property type="project" value="GO_Central"/>
</dbReference>
<dbReference type="GeneID" id="583804"/>
<dbReference type="SMART" id="SM00325">
    <property type="entry name" value="RhoGEF"/>
    <property type="match status" value="1"/>
</dbReference>
<feature type="compositionally biased region" description="Basic residues" evidence="4">
    <location>
        <begin position="722"/>
        <end position="741"/>
    </location>
</feature>
<dbReference type="Gene3D" id="2.30.42.10">
    <property type="match status" value="1"/>
</dbReference>
<organism evidence="10 11">
    <name type="scientific">Strongylocentrotus purpuratus</name>
    <name type="common">Purple sea urchin</name>
    <dbReference type="NCBI Taxonomy" id="7668"/>
    <lineage>
        <taxon>Eukaryota</taxon>
        <taxon>Metazoa</taxon>
        <taxon>Echinodermata</taxon>
        <taxon>Eleutherozoa</taxon>
        <taxon>Echinozoa</taxon>
        <taxon>Echinoidea</taxon>
        <taxon>Euechinoidea</taxon>
        <taxon>Echinacea</taxon>
        <taxon>Camarodonta</taxon>
        <taxon>Echinidea</taxon>
        <taxon>Strongylocentrotidae</taxon>
        <taxon>Strongylocentrotus</taxon>
    </lineage>
</organism>
<dbReference type="InterPro" id="IPR000219">
    <property type="entry name" value="DH_dom"/>
</dbReference>
<evidence type="ECO:0000259" key="9">
    <source>
        <dbReference type="PROSITE" id="PS50898"/>
    </source>
</evidence>
<feature type="region of interest" description="Disordered" evidence="4">
    <location>
        <begin position="1492"/>
        <end position="1637"/>
    </location>
</feature>
<dbReference type="InterPro" id="IPR040655">
    <property type="entry name" value="TIAM1_CC-Ex"/>
</dbReference>
<evidence type="ECO:0000256" key="1">
    <source>
        <dbReference type="ARBA" id="ARBA00022658"/>
    </source>
</evidence>
<dbReference type="InterPro" id="IPR036034">
    <property type="entry name" value="PDZ_sf"/>
</dbReference>
<dbReference type="Pfam" id="PF18385">
    <property type="entry name" value="Tiam_CC_Ex"/>
    <property type="match status" value="1"/>
</dbReference>
<dbReference type="Pfam" id="PF00169">
    <property type="entry name" value="PH"/>
    <property type="match status" value="1"/>
</dbReference>
<dbReference type="SUPFAM" id="SSF54236">
    <property type="entry name" value="Ubiquitin-like"/>
    <property type="match status" value="1"/>
</dbReference>
<dbReference type="GO" id="GO:0050772">
    <property type="term" value="P:positive regulation of axonogenesis"/>
    <property type="evidence" value="ECO:0000318"/>
    <property type="project" value="GO_Central"/>
</dbReference>
<dbReference type="InterPro" id="IPR001849">
    <property type="entry name" value="PH_domain"/>
</dbReference>
<dbReference type="Proteomes" id="UP000007110">
    <property type="component" value="Unassembled WGS sequence"/>
</dbReference>
<feature type="compositionally biased region" description="Polar residues" evidence="4">
    <location>
        <begin position="744"/>
        <end position="756"/>
    </location>
</feature>
<feature type="compositionally biased region" description="Basic and acidic residues" evidence="4">
    <location>
        <begin position="88"/>
        <end position="104"/>
    </location>
</feature>
<keyword evidence="11" id="KW-1185">Reference proteome</keyword>